<gene>
    <name evidence="2" type="ORF">ABT56_22425</name>
</gene>
<dbReference type="InterPro" id="IPR000182">
    <property type="entry name" value="GNAT_dom"/>
</dbReference>
<dbReference type="Proteomes" id="UP000036097">
    <property type="component" value="Unassembled WGS sequence"/>
</dbReference>
<keyword evidence="3" id="KW-1185">Reference proteome</keyword>
<dbReference type="Gene3D" id="3.40.630.30">
    <property type="match status" value="1"/>
</dbReference>
<dbReference type="Pfam" id="PF00583">
    <property type="entry name" value="Acetyltransf_1"/>
    <property type="match status" value="1"/>
</dbReference>
<protein>
    <recommendedName>
        <fullName evidence="1">N-acetyltransferase domain-containing protein</fullName>
    </recommendedName>
</protein>
<evidence type="ECO:0000313" key="2">
    <source>
        <dbReference type="EMBL" id="KLV00870.1"/>
    </source>
</evidence>
<organism evidence="2 3">
    <name type="scientific">Photobacterium aquae</name>
    <dbReference type="NCBI Taxonomy" id="1195763"/>
    <lineage>
        <taxon>Bacteria</taxon>
        <taxon>Pseudomonadati</taxon>
        <taxon>Pseudomonadota</taxon>
        <taxon>Gammaproteobacteria</taxon>
        <taxon>Vibrionales</taxon>
        <taxon>Vibrionaceae</taxon>
        <taxon>Photobacterium</taxon>
    </lineage>
</organism>
<dbReference type="SUPFAM" id="SSF55729">
    <property type="entry name" value="Acyl-CoA N-acyltransferases (Nat)"/>
    <property type="match status" value="1"/>
</dbReference>
<reference evidence="2 3" key="1">
    <citation type="submission" date="2015-05" db="EMBL/GenBank/DDBJ databases">
        <title>Photobacterium galathea sp. nov.</title>
        <authorList>
            <person name="Machado H."/>
            <person name="Gram L."/>
        </authorList>
    </citation>
    <scope>NUCLEOTIDE SEQUENCE [LARGE SCALE GENOMIC DNA]</scope>
    <source>
        <strain evidence="2 3">CGMCC 1.12159</strain>
    </source>
</reference>
<dbReference type="InterPro" id="IPR016181">
    <property type="entry name" value="Acyl_CoA_acyltransferase"/>
</dbReference>
<comment type="caution">
    <text evidence="2">The sequence shown here is derived from an EMBL/GenBank/DDBJ whole genome shotgun (WGS) entry which is preliminary data.</text>
</comment>
<feature type="domain" description="N-acetyltransferase" evidence="1">
    <location>
        <begin position="26"/>
        <end position="125"/>
    </location>
</feature>
<dbReference type="RefSeq" id="WP_047881136.1">
    <property type="nucleotide sequence ID" value="NZ_LDOT01000062.1"/>
</dbReference>
<accession>A0A0J1GMB0</accession>
<dbReference type="AlphaFoldDB" id="A0A0J1GMB0"/>
<dbReference type="STRING" id="1195763.ABT56_22425"/>
<dbReference type="GO" id="GO:0016747">
    <property type="term" value="F:acyltransferase activity, transferring groups other than amino-acyl groups"/>
    <property type="evidence" value="ECO:0007669"/>
    <property type="project" value="InterPro"/>
</dbReference>
<evidence type="ECO:0000313" key="3">
    <source>
        <dbReference type="Proteomes" id="UP000036097"/>
    </source>
</evidence>
<evidence type="ECO:0000259" key="1">
    <source>
        <dbReference type="Pfam" id="PF00583"/>
    </source>
</evidence>
<proteinExistence type="predicted"/>
<sequence>MKIEVIQGKNDLDSYISARAGIVKIYNESNPFHAEQEITDKSSISNPEYLFAFKISGENSGIIIERLIGNEQFAVICFAAIEKEHRKQGKCKKLIQYAEEFLLRKNFHLVGVQLNQHDNHQYWHKYNYVMPVQIGEAGGLINPSLFES</sequence>
<name>A0A0J1GMB0_9GAMM</name>
<dbReference type="EMBL" id="LDOT01000062">
    <property type="protein sequence ID" value="KLV00870.1"/>
    <property type="molecule type" value="Genomic_DNA"/>
</dbReference>
<dbReference type="PATRIC" id="fig|1195763.3.peg.4799"/>